<evidence type="ECO:0000256" key="5">
    <source>
        <dbReference type="ARBA" id="ARBA00022670"/>
    </source>
</evidence>
<dbReference type="Gene3D" id="1.25.50.20">
    <property type="match status" value="1"/>
</dbReference>
<evidence type="ECO:0000313" key="16">
    <source>
        <dbReference type="Proteomes" id="UP000076502"/>
    </source>
</evidence>
<dbReference type="GO" id="GO:0005886">
    <property type="term" value="C:plasma membrane"/>
    <property type="evidence" value="ECO:0007669"/>
    <property type="project" value="UniProtKB-SubCell"/>
</dbReference>
<dbReference type="Gene3D" id="1.10.390.10">
    <property type="entry name" value="Neutral Protease Domain 2"/>
    <property type="match status" value="1"/>
</dbReference>
<evidence type="ECO:0000256" key="6">
    <source>
        <dbReference type="ARBA" id="ARBA00022723"/>
    </source>
</evidence>
<keyword evidence="4" id="KW-0336">GPI-anchor</keyword>
<dbReference type="Pfam" id="PF17900">
    <property type="entry name" value="Peptidase_M1_N"/>
    <property type="match status" value="1"/>
</dbReference>
<evidence type="ECO:0000256" key="9">
    <source>
        <dbReference type="ARBA" id="ARBA00023049"/>
    </source>
</evidence>
<dbReference type="Gene3D" id="2.60.40.1910">
    <property type="match status" value="1"/>
</dbReference>
<reference evidence="15 16" key="1">
    <citation type="submission" date="2015-07" db="EMBL/GenBank/DDBJ databases">
        <title>The genome of Dufourea novaeangliae.</title>
        <authorList>
            <person name="Pan H."/>
            <person name="Kapheim K."/>
        </authorList>
    </citation>
    <scope>NUCLEOTIDE SEQUENCE [LARGE SCALE GENOMIC DNA]</scope>
    <source>
        <strain evidence="15">0120121106</strain>
        <tissue evidence="15">Whole body</tissue>
    </source>
</reference>
<evidence type="ECO:0000259" key="11">
    <source>
        <dbReference type="Pfam" id="PF01433"/>
    </source>
</evidence>
<dbReference type="Proteomes" id="UP000076502">
    <property type="component" value="Unassembled WGS sequence"/>
</dbReference>
<evidence type="ECO:0000259" key="12">
    <source>
        <dbReference type="Pfam" id="PF11838"/>
    </source>
</evidence>
<evidence type="ECO:0000256" key="1">
    <source>
        <dbReference type="ARBA" id="ARBA00001947"/>
    </source>
</evidence>
<dbReference type="GO" id="GO:0005737">
    <property type="term" value="C:cytoplasm"/>
    <property type="evidence" value="ECO:0007669"/>
    <property type="project" value="TreeGrafter"/>
</dbReference>
<evidence type="ECO:0000256" key="3">
    <source>
        <dbReference type="ARBA" id="ARBA00010136"/>
    </source>
</evidence>
<evidence type="ECO:0000259" key="13">
    <source>
        <dbReference type="Pfam" id="PF14529"/>
    </source>
</evidence>
<dbReference type="GO" id="GO:0005615">
    <property type="term" value="C:extracellular space"/>
    <property type="evidence" value="ECO:0007669"/>
    <property type="project" value="TreeGrafter"/>
</dbReference>
<dbReference type="Pfam" id="PF14529">
    <property type="entry name" value="Exo_endo_phos_2"/>
    <property type="match status" value="1"/>
</dbReference>
<gene>
    <name evidence="15" type="ORF">WN55_05361</name>
</gene>
<keyword evidence="9" id="KW-0482">Metalloprotease</keyword>
<protein>
    <submittedName>
        <fullName evidence="15">Aminopeptidase N</fullName>
    </submittedName>
</protein>
<evidence type="ECO:0000256" key="4">
    <source>
        <dbReference type="ARBA" id="ARBA00022622"/>
    </source>
</evidence>
<dbReference type="InterPro" id="IPR036691">
    <property type="entry name" value="Endo/exonu/phosph_ase_sf"/>
</dbReference>
<dbReference type="PRINTS" id="PR00756">
    <property type="entry name" value="ALADIPTASE"/>
</dbReference>
<dbReference type="Gene3D" id="2.60.40.1730">
    <property type="entry name" value="tricorn interacting facor f3 domain"/>
    <property type="match status" value="1"/>
</dbReference>
<feature type="domain" description="ERAP1-like C-terminal" evidence="12">
    <location>
        <begin position="786"/>
        <end position="1116"/>
    </location>
</feature>
<keyword evidence="7" id="KW-0378">Hydrolase</keyword>
<dbReference type="SUPFAM" id="SSF63737">
    <property type="entry name" value="Leukotriene A4 hydrolase N-terminal domain"/>
    <property type="match status" value="1"/>
</dbReference>
<dbReference type="InterPro" id="IPR050344">
    <property type="entry name" value="Peptidase_M1_aminopeptidases"/>
</dbReference>
<dbReference type="PANTHER" id="PTHR11533">
    <property type="entry name" value="PROTEASE M1 ZINC METALLOPROTEASE"/>
    <property type="match status" value="1"/>
</dbReference>
<dbReference type="InterPro" id="IPR005135">
    <property type="entry name" value="Endo/exonuclease/phosphatase"/>
</dbReference>
<dbReference type="FunFam" id="1.25.50.20:FF:000005">
    <property type="entry name" value="Aminopeptidase N-like protein"/>
    <property type="match status" value="1"/>
</dbReference>
<dbReference type="Pfam" id="PF11838">
    <property type="entry name" value="ERAP1_C"/>
    <property type="match status" value="1"/>
</dbReference>
<feature type="domain" description="Endonuclease/exonuclease/phosphatase" evidence="13">
    <location>
        <begin position="70"/>
        <end position="183"/>
    </location>
</feature>
<keyword evidence="4" id="KW-0325">Glycoprotein</keyword>
<dbReference type="InterPro" id="IPR001930">
    <property type="entry name" value="Peptidase_M1"/>
</dbReference>
<feature type="domain" description="Aminopeptidase N-like N-terminal" evidence="14">
    <location>
        <begin position="223"/>
        <end position="423"/>
    </location>
</feature>
<keyword evidence="8" id="KW-0862">Zinc</keyword>
<comment type="cofactor">
    <cofactor evidence="1">
        <name>Zn(2+)</name>
        <dbReference type="ChEBI" id="CHEBI:29105"/>
    </cofactor>
</comment>
<accession>A0A154PMP7</accession>
<keyword evidence="16" id="KW-1185">Reference proteome</keyword>
<dbReference type="InterPro" id="IPR042097">
    <property type="entry name" value="Aminopeptidase_N-like_N_sf"/>
</dbReference>
<evidence type="ECO:0000256" key="8">
    <source>
        <dbReference type="ARBA" id="ARBA00022833"/>
    </source>
</evidence>
<sequence length="1163" mass="133948">MLISETHFTIKNHVEIPHYTIYDTKHPSGKAHGGTAIIIKNSIKHHLHSNTKYNYLQATTVTIETTNGEIQISAIYSPPKPKLTTEQYENFFQNLGNKFIAAGDYNAKHRHRGSKITIPRGKTLLHVIEKLTLTPISTGEPTHRPTSSKKTPDLIDFAITKGLNRTHLKISSSSELSSDHIPTLLEYLQHPFENENSKWKRSIDLNDVYHFKVNQQRLPDKVVPTSYNLELQPFIGNDRFMGRVRINVIWTNTTNLISLNVHPHLEIRQSSVTITEGSFEEREKGLPLLDVHLAKQELPTEKKPLLVIHLEEMLKEGSACKVDITFEGKLTTNESSGLFKNEYLDSNGKIHPFVATNLRLDHAQRVFPCMDEPHYKATFKLSVLRPKNMTARSNTPLESSTDAVGKPDQVWDHFEETPLMSTYQVALVVSDFESISPTKEVNEMNGKKLEIKVWSRKEYLDALKDVPDKVVRIMNYLQDYFNSSIELPKLDLMAIPLYSATKASDSWGLMLFKESELSSPSYWNTAYELLYQWIGQLITPYRWSDTPVNKALNSFLASMATVNVSVIIYTYEDYGEKGNRKLSNLLQLNPEEMEGKWPMTILYSLYYEFGKTVPFSRVAGIRNEATSSKKELIFRMFNYTLGEDLFQKGVRNFIQQESNSNQRTFFINDIYNRLNDVANETNSLPPGLTITSIAEPWVTRDRVPLVTVIRDYETKMLSISQKVYLRESLPYTPQASTPKISYQWDIPLVMVSQEKWEFYKPCPQWLTKSNEPKNLTVQDITDKNNFIIVNPEEIGLFPVNYDPCNWKMLSQYLRSPNRETIPALTRAKLLHDSWNLAYAGELCIGIALNMTLSLKEERSHVVWEPVFMMIDHIGRRIEGSDVYPKFEAYILTLLTPLYVELNESVQPNEPSWRTHMRSLAKHFLCRAGYKPCVNEARNQYKKWLTDDDPDKGNPVANEFLCPVFKWGTEEEWEFGLQRVINFPQNSPERKQNERTYLLKSLSGCPKDKYKIKRLLNVTILDQNGNFTDSDIHLIFSTLTGGAAGYTTLFNFLNDHWDVVKQRFKDKRHLWNGIINSATSSFNTQEGLEMVSDLYTTRQGEFDTADHIIEEALKIIKHETEWSEKNLPVIDAWINENLQSEELEVLQTYTTTSVPGSSVPNIYK</sequence>
<feature type="domain" description="Peptidase M1 membrane alanine aminopeptidase" evidence="11">
    <location>
        <begin position="468"/>
        <end position="697"/>
    </location>
</feature>
<dbReference type="EMBL" id="KQ434984">
    <property type="protein sequence ID" value="KZC13129.1"/>
    <property type="molecule type" value="Genomic_DNA"/>
</dbReference>
<keyword evidence="4" id="KW-0472">Membrane</keyword>
<evidence type="ECO:0000256" key="10">
    <source>
        <dbReference type="ARBA" id="ARBA00023288"/>
    </source>
</evidence>
<comment type="subcellular location">
    <subcellularLocation>
        <location evidence="2">Cell membrane</location>
        <topology evidence="2">Lipid-anchor</topology>
        <topology evidence="2">GPI-anchor</topology>
    </subcellularLocation>
</comment>
<dbReference type="InterPro" id="IPR014782">
    <property type="entry name" value="Peptidase_M1_dom"/>
</dbReference>
<dbReference type="SUPFAM" id="SSF55486">
    <property type="entry name" value="Metalloproteases ('zincins'), catalytic domain"/>
    <property type="match status" value="1"/>
</dbReference>
<evidence type="ECO:0000259" key="14">
    <source>
        <dbReference type="Pfam" id="PF17900"/>
    </source>
</evidence>
<dbReference type="AlphaFoldDB" id="A0A154PMP7"/>
<dbReference type="GO" id="GO:0006508">
    <property type="term" value="P:proteolysis"/>
    <property type="evidence" value="ECO:0007669"/>
    <property type="project" value="UniProtKB-KW"/>
</dbReference>
<keyword evidence="5" id="KW-0645">Protease</keyword>
<dbReference type="GO" id="GO:0004177">
    <property type="term" value="F:aminopeptidase activity"/>
    <property type="evidence" value="ECO:0007669"/>
    <property type="project" value="UniProtKB-KW"/>
</dbReference>
<dbReference type="STRING" id="178035.A0A154PMP7"/>
<dbReference type="PANTHER" id="PTHR11533:SF18">
    <property type="entry name" value="FI02158P"/>
    <property type="match status" value="1"/>
</dbReference>
<dbReference type="Gene3D" id="3.60.10.10">
    <property type="entry name" value="Endonuclease/exonuclease/phosphatase"/>
    <property type="match status" value="1"/>
</dbReference>
<dbReference type="OrthoDB" id="7698997at2759"/>
<dbReference type="GO" id="GO:0098552">
    <property type="term" value="C:side of membrane"/>
    <property type="evidence" value="ECO:0007669"/>
    <property type="project" value="UniProtKB-KW"/>
</dbReference>
<comment type="similarity">
    <text evidence="3">Belongs to the peptidase M1 family.</text>
</comment>
<organism evidence="15 16">
    <name type="scientific">Dufourea novaeangliae</name>
    <name type="common">Sweat bee</name>
    <dbReference type="NCBI Taxonomy" id="178035"/>
    <lineage>
        <taxon>Eukaryota</taxon>
        <taxon>Metazoa</taxon>
        <taxon>Ecdysozoa</taxon>
        <taxon>Arthropoda</taxon>
        <taxon>Hexapoda</taxon>
        <taxon>Insecta</taxon>
        <taxon>Pterygota</taxon>
        <taxon>Neoptera</taxon>
        <taxon>Endopterygota</taxon>
        <taxon>Hymenoptera</taxon>
        <taxon>Apocrita</taxon>
        <taxon>Aculeata</taxon>
        <taxon>Apoidea</taxon>
        <taxon>Anthophila</taxon>
        <taxon>Halictidae</taxon>
        <taxon>Rophitinae</taxon>
        <taxon>Dufourea</taxon>
    </lineage>
</organism>
<evidence type="ECO:0000256" key="7">
    <source>
        <dbReference type="ARBA" id="ARBA00022801"/>
    </source>
</evidence>
<evidence type="ECO:0000256" key="2">
    <source>
        <dbReference type="ARBA" id="ARBA00004609"/>
    </source>
</evidence>
<dbReference type="InterPro" id="IPR045357">
    <property type="entry name" value="Aminopeptidase_N-like_N"/>
</dbReference>
<name>A0A154PMP7_DUFNO</name>
<dbReference type="InterPro" id="IPR027268">
    <property type="entry name" value="Peptidase_M4/M1_CTD_sf"/>
</dbReference>
<evidence type="ECO:0000313" key="15">
    <source>
        <dbReference type="EMBL" id="KZC13129.1"/>
    </source>
</evidence>
<keyword evidence="6" id="KW-0479">Metal-binding</keyword>
<dbReference type="InterPro" id="IPR024571">
    <property type="entry name" value="ERAP1-like_C_dom"/>
</dbReference>
<keyword evidence="10" id="KW-0449">Lipoprotein</keyword>
<keyword evidence="15" id="KW-0031">Aminopeptidase</keyword>
<proteinExistence type="inferred from homology"/>
<dbReference type="SUPFAM" id="SSF56219">
    <property type="entry name" value="DNase I-like"/>
    <property type="match status" value="1"/>
</dbReference>
<dbReference type="Pfam" id="PF01433">
    <property type="entry name" value="Peptidase_M1"/>
    <property type="match status" value="1"/>
</dbReference>
<dbReference type="GO" id="GO:0008237">
    <property type="term" value="F:metallopeptidase activity"/>
    <property type="evidence" value="ECO:0007669"/>
    <property type="project" value="UniProtKB-KW"/>
</dbReference>
<dbReference type="GO" id="GO:0008270">
    <property type="term" value="F:zinc ion binding"/>
    <property type="evidence" value="ECO:0007669"/>
    <property type="project" value="InterPro"/>
</dbReference>